<keyword evidence="8" id="KW-0963">Cytoplasm</keyword>
<dbReference type="HAMAP" id="MF_00158">
    <property type="entry name" value="PanC"/>
    <property type="match status" value="1"/>
</dbReference>
<sequence>MAVFRDLAALRHWRQGLRGSLALVPTMGNLHEGHLSLVRLAQTRADHVLVSIYVNPLQFGRGEDFAAYPRTLDQDLAKLQEAGCNAIFTPDDSVMYPRGKRDLSLVMPARSLSKVLCGAHRPGHFAGVCTVVAKLLHMSQPQLLVLGEKDYQQYRVLQRMATDLDLPVQVVAGPTQRAADGLALSSRNRYLRPDERSLAPRIFAALRELAQSHGAMAADLAASAAASLVQAGIAVEYLEFRAEDDLRALSRVEAGGRWFIAARLGGTRLIDNVGV</sequence>
<accession>A0A059ZU63</accession>
<comment type="caution">
    <text evidence="8">Lacks conserved residue(s) required for the propagation of feature annotation.</text>
</comment>
<dbReference type="InterPro" id="IPR014729">
    <property type="entry name" value="Rossmann-like_a/b/a_fold"/>
</dbReference>
<organism evidence="9 10">
    <name type="scientific">Acidithiobacillus caldus (strain ATCC 51756 / DSM 8584 / KU)</name>
    <dbReference type="NCBI Taxonomy" id="637389"/>
    <lineage>
        <taxon>Bacteria</taxon>
        <taxon>Pseudomonadati</taxon>
        <taxon>Pseudomonadota</taxon>
        <taxon>Acidithiobacillia</taxon>
        <taxon>Acidithiobacillales</taxon>
        <taxon>Acidithiobacillaceae</taxon>
        <taxon>Acidithiobacillus</taxon>
    </lineage>
</organism>
<comment type="subcellular location">
    <subcellularLocation>
        <location evidence="8">Cytoplasm</location>
    </subcellularLocation>
</comment>
<dbReference type="Pfam" id="PF02569">
    <property type="entry name" value="Pantoate_ligase"/>
    <property type="match status" value="1"/>
</dbReference>
<gene>
    <name evidence="8" type="primary">panC</name>
    <name evidence="9" type="ORF">Acaty_c1277</name>
</gene>
<dbReference type="GO" id="GO:0005829">
    <property type="term" value="C:cytosol"/>
    <property type="evidence" value="ECO:0007669"/>
    <property type="project" value="TreeGrafter"/>
</dbReference>
<keyword evidence="3 8" id="KW-0436">Ligase</keyword>
<evidence type="ECO:0000256" key="5">
    <source>
        <dbReference type="ARBA" id="ARBA00022741"/>
    </source>
</evidence>
<dbReference type="PANTHER" id="PTHR21299:SF1">
    <property type="entry name" value="PANTOATE--BETA-ALANINE LIGASE"/>
    <property type="match status" value="1"/>
</dbReference>
<dbReference type="KEGG" id="acz:Acaty_c1277"/>
<feature type="binding site" evidence="8">
    <location>
        <position position="153"/>
    </location>
    <ligand>
        <name>(R)-pantoate</name>
        <dbReference type="ChEBI" id="CHEBI:15980"/>
    </ligand>
</feature>
<comment type="miscellaneous">
    <text evidence="8">The reaction proceeds by a bi uni uni bi ping pong mechanism.</text>
</comment>
<dbReference type="GO" id="GO:0004592">
    <property type="term" value="F:pantoate-beta-alanine ligase activity"/>
    <property type="evidence" value="ECO:0007669"/>
    <property type="project" value="UniProtKB-UniRule"/>
</dbReference>
<feature type="binding site" evidence="8">
    <location>
        <position position="58"/>
    </location>
    <ligand>
        <name>(R)-pantoate</name>
        <dbReference type="ChEBI" id="CHEBI:15980"/>
    </ligand>
</feature>
<dbReference type="AlphaFoldDB" id="A0A059ZU63"/>
<dbReference type="GO" id="GO:0015940">
    <property type="term" value="P:pantothenate biosynthetic process"/>
    <property type="evidence" value="ECO:0007669"/>
    <property type="project" value="UniProtKB-UniRule"/>
</dbReference>
<dbReference type="PANTHER" id="PTHR21299">
    <property type="entry name" value="CYTIDYLATE KINASE/PANTOATE-BETA-ALANINE LIGASE"/>
    <property type="match status" value="1"/>
</dbReference>
<dbReference type="eggNOG" id="COG0414">
    <property type="taxonomic scope" value="Bacteria"/>
</dbReference>
<evidence type="ECO:0000256" key="8">
    <source>
        <dbReference type="HAMAP-Rule" id="MF_00158"/>
    </source>
</evidence>
<evidence type="ECO:0000256" key="6">
    <source>
        <dbReference type="ARBA" id="ARBA00022840"/>
    </source>
</evidence>
<proteinExistence type="inferred from homology"/>
<dbReference type="RefSeq" id="WP_004872005.1">
    <property type="nucleotide sequence ID" value="NZ_CP005986.1"/>
</dbReference>
<dbReference type="EC" id="6.3.2.1" evidence="8"/>
<name>A0A059ZU63_ACICK</name>
<protein>
    <recommendedName>
        <fullName evidence="8">Pantothenate synthetase</fullName>
        <shortName evidence="8">PS</shortName>
        <ecNumber evidence="8">6.3.2.1</ecNumber>
    </recommendedName>
    <alternativeName>
        <fullName evidence="8">Pantoate--beta-alanine ligase</fullName>
    </alternativeName>
    <alternativeName>
        <fullName evidence="8">Pantoate-activating enzyme</fullName>
    </alternativeName>
</protein>
<dbReference type="EMBL" id="CP005986">
    <property type="protein sequence ID" value="AIA55145.1"/>
    <property type="molecule type" value="Genomic_DNA"/>
</dbReference>
<dbReference type="CDD" id="cd00560">
    <property type="entry name" value="PanC"/>
    <property type="match status" value="1"/>
</dbReference>
<comment type="catalytic activity">
    <reaction evidence="7 8">
        <text>(R)-pantoate + beta-alanine + ATP = (R)-pantothenate + AMP + diphosphate + H(+)</text>
        <dbReference type="Rhea" id="RHEA:10912"/>
        <dbReference type="ChEBI" id="CHEBI:15378"/>
        <dbReference type="ChEBI" id="CHEBI:15980"/>
        <dbReference type="ChEBI" id="CHEBI:29032"/>
        <dbReference type="ChEBI" id="CHEBI:30616"/>
        <dbReference type="ChEBI" id="CHEBI:33019"/>
        <dbReference type="ChEBI" id="CHEBI:57966"/>
        <dbReference type="ChEBI" id="CHEBI:456215"/>
        <dbReference type="EC" id="6.3.2.1"/>
    </reaction>
</comment>
<dbReference type="InterPro" id="IPR042176">
    <property type="entry name" value="Pantoate_ligase_C"/>
</dbReference>
<dbReference type="GO" id="GO:0005524">
    <property type="term" value="F:ATP binding"/>
    <property type="evidence" value="ECO:0007669"/>
    <property type="project" value="UniProtKB-KW"/>
</dbReference>
<comment type="similarity">
    <text evidence="2 8">Belongs to the pantothenate synthetase family.</text>
</comment>
<dbReference type="Gene3D" id="3.40.50.620">
    <property type="entry name" value="HUPs"/>
    <property type="match status" value="1"/>
</dbReference>
<dbReference type="UniPathway" id="UPA00028">
    <property type="reaction ID" value="UER00005"/>
</dbReference>
<evidence type="ECO:0000256" key="7">
    <source>
        <dbReference type="ARBA" id="ARBA00048258"/>
    </source>
</evidence>
<evidence type="ECO:0000256" key="1">
    <source>
        <dbReference type="ARBA" id="ARBA00004990"/>
    </source>
</evidence>
<feature type="binding site" evidence="8">
    <location>
        <begin position="147"/>
        <end position="150"/>
    </location>
    <ligand>
        <name>ATP</name>
        <dbReference type="ChEBI" id="CHEBI:30616"/>
    </ligand>
</feature>
<feature type="binding site" evidence="8">
    <location>
        <position position="58"/>
    </location>
    <ligand>
        <name>beta-alanine</name>
        <dbReference type="ChEBI" id="CHEBI:57966"/>
    </ligand>
</feature>
<comment type="function">
    <text evidence="8">Catalyzes the condensation of pantoate with beta-alanine in an ATP-dependent reaction via a pantoyl-adenylate intermediate.</text>
</comment>
<dbReference type="GeneID" id="92931484"/>
<keyword evidence="5 8" id="KW-0547">Nucleotide-binding</keyword>
<dbReference type="InterPro" id="IPR003721">
    <property type="entry name" value="Pantoate_ligase"/>
</dbReference>
<dbReference type="Gene3D" id="3.30.1300.10">
    <property type="entry name" value="Pantoate-beta-alanine ligase, C-terminal domain"/>
    <property type="match status" value="1"/>
</dbReference>
<keyword evidence="4 8" id="KW-0566">Pantothenate biosynthesis</keyword>
<feature type="binding site" evidence="8">
    <location>
        <begin position="27"/>
        <end position="34"/>
    </location>
    <ligand>
        <name>ATP</name>
        <dbReference type="ChEBI" id="CHEBI:30616"/>
    </ligand>
</feature>
<evidence type="ECO:0000256" key="4">
    <source>
        <dbReference type="ARBA" id="ARBA00022655"/>
    </source>
</evidence>
<evidence type="ECO:0000313" key="9">
    <source>
        <dbReference type="EMBL" id="AIA55145.1"/>
    </source>
</evidence>
<evidence type="ECO:0000256" key="2">
    <source>
        <dbReference type="ARBA" id="ARBA00009256"/>
    </source>
</evidence>
<dbReference type="NCBIfam" id="TIGR00018">
    <property type="entry name" value="panC"/>
    <property type="match status" value="1"/>
</dbReference>
<reference evidence="9 10" key="1">
    <citation type="journal article" date="2009" name="J. Bacteriol.">
        <title>Draft genome sequence of the extremely acidophilic bacterium Acidithiobacillus caldus ATCC 51756 reveals metabolic versatility in the genus Acidithiobacillus.</title>
        <authorList>
            <person name="Valdes J."/>
            <person name="Quatrini R."/>
            <person name="Hallberg K."/>
            <person name="Dopson M."/>
            <person name="Valenzuela P.D."/>
            <person name="Holmes D.S."/>
        </authorList>
    </citation>
    <scope>NUCLEOTIDE SEQUENCE [LARGE SCALE GENOMIC DNA]</scope>
    <source>
        <strain evidence="10">ATCC 51756 / DSM 8584 / KU</strain>
    </source>
</reference>
<feature type="binding site" evidence="8">
    <location>
        <begin position="184"/>
        <end position="187"/>
    </location>
    <ligand>
        <name>ATP</name>
        <dbReference type="ChEBI" id="CHEBI:30616"/>
    </ligand>
</feature>
<dbReference type="Proteomes" id="UP000005522">
    <property type="component" value="Chromosome"/>
</dbReference>
<dbReference type="SUPFAM" id="SSF52374">
    <property type="entry name" value="Nucleotidylyl transferase"/>
    <property type="match status" value="1"/>
</dbReference>
<evidence type="ECO:0000256" key="3">
    <source>
        <dbReference type="ARBA" id="ARBA00022598"/>
    </source>
</evidence>
<comment type="subunit">
    <text evidence="8">Homodimer.</text>
</comment>
<feature type="active site" description="Proton donor" evidence="8">
    <location>
        <position position="34"/>
    </location>
</feature>
<comment type="pathway">
    <text evidence="1 8">Cofactor biosynthesis; (R)-pantothenate biosynthesis; (R)-pantothenate from (R)-pantoate and beta-alanine: step 1/1.</text>
</comment>
<keyword evidence="6 8" id="KW-0067">ATP-binding</keyword>
<dbReference type="HOGENOM" id="CLU_047148_0_0_6"/>
<evidence type="ECO:0000313" key="10">
    <source>
        <dbReference type="Proteomes" id="UP000005522"/>
    </source>
</evidence>